<dbReference type="AlphaFoldDB" id="A0A5J4UV23"/>
<comment type="similarity">
    <text evidence="2">Belongs to the RAMP4 family.</text>
</comment>
<dbReference type="OrthoDB" id="73919at2759"/>
<sequence>FLQSQQHVSPLRYASSQSSLNSSQLSDTKQSYENEDWSTSKEEQQIIDKYNKKGKKQKLIKKKKKKAQLSSIEDKKDKIENEKEKEKKKVEKKEQQNEEEKKKDEVEQIKEEDQEETGDENEQSEEDEIQEIKEQEPEYEYVKGKVLITLHRLSDLPANDINGKSDPYVIFKLGQEEYKSKTINNELNPEYNESLQLSYDPNSTDEKELKIEVWDYDRFSDNDILGSTSVKFGKYLDNQQDIELDLIGNDKQNIATNAGKAYLSILYQRLYEIQKINEQDLEESGDEVQQTQESQQPGEDEVQTINEQDLEESGDEVQQTQESQQPGEDEVQKINEQDLEESGDEHVINQKNKQFSKIAHGDEDKKKKKKGGLSVGPVLVVFLIIVVVGSSLIEFSNTLFSKGRS</sequence>
<reference evidence="12 13" key="1">
    <citation type="submission" date="2019-03" db="EMBL/GenBank/DDBJ databases">
        <title>Single cell metagenomics reveals metabolic interactions within the superorganism composed of flagellate Streblomastix strix and complex community of Bacteroidetes bacteria on its surface.</title>
        <authorList>
            <person name="Treitli S.C."/>
            <person name="Kolisko M."/>
            <person name="Husnik F."/>
            <person name="Keeling P."/>
            <person name="Hampl V."/>
        </authorList>
    </citation>
    <scope>NUCLEOTIDE SEQUENCE [LARGE SCALE GENOMIC DNA]</scope>
    <source>
        <strain evidence="12">ST1C</strain>
    </source>
</reference>
<evidence type="ECO:0000256" key="1">
    <source>
        <dbReference type="ARBA" id="ARBA00004389"/>
    </source>
</evidence>
<dbReference type="InterPro" id="IPR035892">
    <property type="entry name" value="C2_domain_sf"/>
</dbReference>
<feature type="compositionally biased region" description="Basic residues" evidence="9">
    <location>
        <begin position="52"/>
        <end position="67"/>
    </location>
</feature>
<dbReference type="PRINTS" id="PR00360">
    <property type="entry name" value="C2DOMAIN"/>
</dbReference>
<feature type="compositionally biased region" description="Low complexity" evidence="9">
    <location>
        <begin position="15"/>
        <end position="26"/>
    </location>
</feature>
<feature type="compositionally biased region" description="Acidic residues" evidence="9">
    <location>
        <begin position="112"/>
        <end position="129"/>
    </location>
</feature>
<evidence type="ECO:0000256" key="5">
    <source>
        <dbReference type="ARBA" id="ARBA00022824"/>
    </source>
</evidence>
<evidence type="ECO:0000256" key="10">
    <source>
        <dbReference type="SAM" id="Phobius"/>
    </source>
</evidence>
<keyword evidence="8 10" id="KW-0472">Membrane</keyword>
<feature type="compositionally biased region" description="Basic and acidic residues" evidence="9">
    <location>
        <begin position="38"/>
        <end position="51"/>
    </location>
</feature>
<keyword evidence="7 10" id="KW-1133">Transmembrane helix</keyword>
<dbReference type="GO" id="GO:0046872">
    <property type="term" value="F:metal ion binding"/>
    <property type="evidence" value="ECO:0007669"/>
    <property type="project" value="UniProtKB-KW"/>
</dbReference>
<name>A0A5J4UV23_9EUKA</name>
<evidence type="ECO:0000313" key="12">
    <source>
        <dbReference type="EMBL" id="KAA6374213.1"/>
    </source>
</evidence>
<comment type="subcellular location">
    <subcellularLocation>
        <location evidence="1">Endoplasmic reticulum membrane</location>
        <topology evidence="1">Single-pass membrane protein</topology>
    </subcellularLocation>
</comment>
<proteinExistence type="inferred from homology"/>
<feature type="compositionally biased region" description="Basic and acidic residues" evidence="9">
    <location>
        <begin position="72"/>
        <end position="111"/>
    </location>
</feature>
<evidence type="ECO:0000256" key="3">
    <source>
        <dbReference type="ARBA" id="ARBA00022692"/>
    </source>
</evidence>
<organism evidence="12 13">
    <name type="scientific">Streblomastix strix</name>
    <dbReference type="NCBI Taxonomy" id="222440"/>
    <lineage>
        <taxon>Eukaryota</taxon>
        <taxon>Metamonada</taxon>
        <taxon>Preaxostyla</taxon>
        <taxon>Oxymonadida</taxon>
        <taxon>Streblomastigidae</taxon>
        <taxon>Streblomastix</taxon>
    </lineage>
</organism>
<evidence type="ECO:0000256" key="6">
    <source>
        <dbReference type="ARBA" id="ARBA00022837"/>
    </source>
</evidence>
<feature type="region of interest" description="Disordered" evidence="9">
    <location>
        <begin position="281"/>
        <end position="371"/>
    </location>
</feature>
<evidence type="ECO:0000256" key="7">
    <source>
        <dbReference type="ARBA" id="ARBA00022989"/>
    </source>
</evidence>
<protein>
    <recommendedName>
        <fullName evidence="11">C2 domain-containing protein</fullName>
    </recommendedName>
</protein>
<dbReference type="Pfam" id="PF06624">
    <property type="entry name" value="RAMP4"/>
    <property type="match status" value="1"/>
</dbReference>
<keyword evidence="4" id="KW-0479">Metal-binding</keyword>
<accession>A0A5J4UV23</accession>
<keyword evidence="6" id="KW-0106">Calcium</keyword>
<evidence type="ECO:0000256" key="8">
    <source>
        <dbReference type="ARBA" id="ARBA00023136"/>
    </source>
</evidence>
<evidence type="ECO:0000256" key="2">
    <source>
        <dbReference type="ARBA" id="ARBA00005500"/>
    </source>
</evidence>
<dbReference type="Gene3D" id="2.60.40.150">
    <property type="entry name" value="C2 domain"/>
    <property type="match status" value="1"/>
</dbReference>
<comment type="caution">
    <text evidence="12">The sequence shown here is derived from an EMBL/GenBank/DDBJ whole genome shotgun (WGS) entry which is preliminary data.</text>
</comment>
<feature type="non-terminal residue" evidence="12">
    <location>
        <position position="1"/>
    </location>
</feature>
<feature type="domain" description="C2" evidence="11">
    <location>
        <begin position="125"/>
        <end position="246"/>
    </location>
</feature>
<feature type="compositionally biased region" description="Acidic residues" evidence="9">
    <location>
        <begin position="298"/>
        <end position="315"/>
    </location>
</feature>
<dbReference type="PANTHER" id="PTHR45911:SF7">
    <property type="entry name" value="C2 DOMAIN-CONTAINING PROTEIN"/>
    <property type="match status" value="1"/>
</dbReference>
<dbReference type="Pfam" id="PF00168">
    <property type="entry name" value="C2"/>
    <property type="match status" value="1"/>
</dbReference>
<feature type="region of interest" description="Disordered" evidence="9">
    <location>
        <begin position="1"/>
        <end position="136"/>
    </location>
</feature>
<dbReference type="InterPro" id="IPR010580">
    <property type="entry name" value="ER_stress-assoc"/>
</dbReference>
<feature type="compositionally biased region" description="Polar residues" evidence="9">
    <location>
        <begin position="316"/>
        <end position="326"/>
    </location>
</feature>
<dbReference type="GO" id="GO:0005789">
    <property type="term" value="C:endoplasmic reticulum membrane"/>
    <property type="evidence" value="ECO:0007669"/>
    <property type="project" value="UniProtKB-SubCell"/>
</dbReference>
<dbReference type="EMBL" id="SNRW01012144">
    <property type="protein sequence ID" value="KAA6374213.1"/>
    <property type="molecule type" value="Genomic_DNA"/>
</dbReference>
<dbReference type="Proteomes" id="UP000324800">
    <property type="component" value="Unassembled WGS sequence"/>
</dbReference>
<feature type="transmembrane region" description="Helical" evidence="10">
    <location>
        <begin position="373"/>
        <end position="393"/>
    </location>
</feature>
<evidence type="ECO:0000259" key="11">
    <source>
        <dbReference type="PROSITE" id="PS50004"/>
    </source>
</evidence>
<evidence type="ECO:0000256" key="4">
    <source>
        <dbReference type="ARBA" id="ARBA00022723"/>
    </source>
</evidence>
<dbReference type="InterPro" id="IPR000008">
    <property type="entry name" value="C2_dom"/>
</dbReference>
<dbReference type="SUPFAM" id="SSF49562">
    <property type="entry name" value="C2 domain (Calcium/lipid-binding domain, CaLB)"/>
    <property type="match status" value="1"/>
</dbReference>
<gene>
    <name evidence="12" type="ORF">EZS28_030259</name>
</gene>
<dbReference type="PANTHER" id="PTHR45911">
    <property type="entry name" value="C2 DOMAIN-CONTAINING PROTEIN"/>
    <property type="match status" value="1"/>
</dbReference>
<evidence type="ECO:0000256" key="9">
    <source>
        <dbReference type="SAM" id="MobiDB-lite"/>
    </source>
</evidence>
<dbReference type="SMART" id="SM00239">
    <property type="entry name" value="C2"/>
    <property type="match status" value="1"/>
</dbReference>
<dbReference type="PROSITE" id="PS50004">
    <property type="entry name" value="C2"/>
    <property type="match status" value="1"/>
</dbReference>
<dbReference type="CDD" id="cd00030">
    <property type="entry name" value="C2"/>
    <property type="match status" value="1"/>
</dbReference>
<evidence type="ECO:0000313" key="13">
    <source>
        <dbReference type="Proteomes" id="UP000324800"/>
    </source>
</evidence>
<keyword evidence="3 10" id="KW-0812">Transmembrane</keyword>
<feature type="compositionally biased region" description="Polar residues" evidence="9">
    <location>
        <begin position="287"/>
        <end position="297"/>
    </location>
</feature>
<keyword evidence="5" id="KW-0256">Endoplasmic reticulum</keyword>